<evidence type="ECO:0000256" key="5">
    <source>
        <dbReference type="ARBA" id="ARBA00023014"/>
    </source>
</evidence>
<dbReference type="Pfam" id="PF00355">
    <property type="entry name" value="Rieske"/>
    <property type="match status" value="1"/>
</dbReference>
<dbReference type="PANTHER" id="PTHR21266">
    <property type="entry name" value="IRON-SULFUR DOMAIN CONTAINING PROTEIN"/>
    <property type="match status" value="1"/>
</dbReference>
<evidence type="ECO:0000256" key="3">
    <source>
        <dbReference type="ARBA" id="ARBA00023002"/>
    </source>
</evidence>
<accession>A0A1I6WGR1</accession>
<dbReference type="GO" id="GO:0016491">
    <property type="term" value="F:oxidoreductase activity"/>
    <property type="evidence" value="ECO:0007669"/>
    <property type="project" value="UniProtKB-KW"/>
</dbReference>
<dbReference type="STRING" id="311180.SAMN04488050_1206"/>
<dbReference type="PANTHER" id="PTHR21266:SF59">
    <property type="entry name" value="BLR4922 PROTEIN"/>
    <property type="match status" value="1"/>
</dbReference>
<evidence type="ECO:0000259" key="6">
    <source>
        <dbReference type="PROSITE" id="PS51296"/>
    </source>
</evidence>
<dbReference type="InterPro" id="IPR017941">
    <property type="entry name" value="Rieske_2Fe-2S"/>
</dbReference>
<keyword evidence="2" id="KW-0479">Metal-binding</keyword>
<keyword evidence="1" id="KW-0001">2Fe-2S</keyword>
<feature type="domain" description="Rieske" evidence="6">
    <location>
        <begin position="14"/>
        <end position="120"/>
    </location>
</feature>
<dbReference type="PROSITE" id="PS00570">
    <property type="entry name" value="RING_HYDROXYL_ALPHA"/>
    <property type="match status" value="1"/>
</dbReference>
<evidence type="ECO:0000313" key="7">
    <source>
        <dbReference type="EMBL" id="SFT24764.1"/>
    </source>
</evidence>
<dbReference type="Gene3D" id="2.102.10.10">
    <property type="entry name" value="Rieske [2Fe-2S] iron-sulphur domain"/>
    <property type="match status" value="1"/>
</dbReference>
<evidence type="ECO:0000256" key="2">
    <source>
        <dbReference type="ARBA" id="ARBA00022723"/>
    </source>
</evidence>
<dbReference type="EMBL" id="FOZW01000020">
    <property type="protein sequence ID" value="SFT24764.1"/>
    <property type="molecule type" value="Genomic_DNA"/>
</dbReference>
<dbReference type="OrthoDB" id="9800776at2"/>
<dbReference type="Proteomes" id="UP000199392">
    <property type="component" value="Unassembled WGS sequence"/>
</dbReference>
<keyword evidence="5" id="KW-0411">Iron-sulfur</keyword>
<dbReference type="PROSITE" id="PS51296">
    <property type="entry name" value="RIESKE"/>
    <property type="match status" value="1"/>
</dbReference>
<dbReference type="RefSeq" id="WP_092430824.1">
    <property type="nucleotide sequence ID" value="NZ_FNCL01000023.1"/>
</dbReference>
<evidence type="ECO:0000313" key="8">
    <source>
        <dbReference type="Proteomes" id="UP000199392"/>
    </source>
</evidence>
<sequence>MTVATQDASPPTTWIQIAQSSDLDGPRPVVPVSAMGQALVLFRDEEGELGLIGRHCPHRGADLCFGRHENNGLRCPFHGWHFDRNGKCTEQPAEPADSTMYQTIKLPSYPVSEQDGAIFAWFGEGAAPALTAAPATA</sequence>
<dbReference type="SUPFAM" id="SSF50022">
    <property type="entry name" value="ISP domain"/>
    <property type="match status" value="1"/>
</dbReference>
<evidence type="ECO:0000256" key="1">
    <source>
        <dbReference type="ARBA" id="ARBA00022714"/>
    </source>
</evidence>
<name>A0A1I6WGR1_9RHOB</name>
<dbReference type="InterPro" id="IPR036922">
    <property type="entry name" value="Rieske_2Fe-2S_sf"/>
</dbReference>
<keyword evidence="4" id="KW-0408">Iron</keyword>
<dbReference type="AlphaFoldDB" id="A0A1I6WGR1"/>
<evidence type="ECO:0000256" key="4">
    <source>
        <dbReference type="ARBA" id="ARBA00023004"/>
    </source>
</evidence>
<dbReference type="GO" id="GO:0051537">
    <property type="term" value="F:2 iron, 2 sulfur cluster binding"/>
    <property type="evidence" value="ECO:0007669"/>
    <property type="project" value="UniProtKB-KW"/>
</dbReference>
<dbReference type="InterPro" id="IPR050584">
    <property type="entry name" value="Cholesterol_7-desaturase"/>
</dbReference>
<protein>
    <submittedName>
        <fullName evidence="7">Rieske [2Fe-2S] domain-containing protein</fullName>
    </submittedName>
</protein>
<dbReference type="InterPro" id="IPR015881">
    <property type="entry name" value="ARHD_Rieske_2Fe_2S"/>
</dbReference>
<organism evidence="7 8">
    <name type="scientific">Alloyangia pacifica</name>
    <dbReference type="NCBI Taxonomy" id="311180"/>
    <lineage>
        <taxon>Bacteria</taxon>
        <taxon>Pseudomonadati</taxon>
        <taxon>Pseudomonadota</taxon>
        <taxon>Alphaproteobacteria</taxon>
        <taxon>Rhodobacterales</taxon>
        <taxon>Roseobacteraceae</taxon>
        <taxon>Alloyangia</taxon>
    </lineage>
</organism>
<dbReference type="GO" id="GO:0005506">
    <property type="term" value="F:iron ion binding"/>
    <property type="evidence" value="ECO:0007669"/>
    <property type="project" value="InterPro"/>
</dbReference>
<proteinExistence type="predicted"/>
<keyword evidence="8" id="KW-1185">Reference proteome</keyword>
<keyword evidence="3" id="KW-0560">Oxidoreductase</keyword>
<gene>
    <name evidence="7" type="ORF">SAMN04488050_1206</name>
</gene>
<reference evidence="8" key="1">
    <citation type="submission" date="2016-10" db="EMBL/GenBank/DDBJ databases">
        <authorList>
            <person name="Varghese N."/>
            <person name="Submissions S."/>
        </authorList>
    </citation>
    <scope>NUCLEOTIDE SEQUENCE [LARGE SCALE GENOMIC DNA]</scope>
    <source>
        <strain evidence="8">DSM 26894</strain>
    </source>
</reference>